<organism evidence="2 3">
    <name type="scientific">Streptomyces zhihengii</name>
    <dbReference type="NCBI Taxonomy" id="1818004"/>
    <lineage>
        <taxon>Bacteria</taxon>
        <taxon>Bacillati</taxon>
        <taxon>Actinomycetota</taxon>
        <taxon>Actinomycetes</taxon>
        <taxon>Kitasatosporales</taxon>
        <taxon>Streptomycetaceae</taxon>
        <taxon>Streptomyces</taxon>
    </lineage>
</organism>
<dbReference type="Proteomes" id="UP000664109">
    <property type="component" value="Unassembled WGS sequence"/>
</dbReference>
<evidence type="ECO:0000313" key="2">
    <source>
        <dbReference type="EMBL" id="MBM9624816.1"/>
    </source>
</evidence>
<evidence type="ECO:0000313" key="3">
    <source>
        <dbReference type="Proteomes" id="UP000664109"/>
    </source>
</evidence>
<comment type="caution">
    <text evidence="2">The sequence shown here is derived from an EMBL/GenBank/DDBJ whole genome shotgun (WGS) entry which is preliminary data.</text>
</comment>
<dbReference type="EMBL" id="JAFEJA010000004">
    <property type="protein sequence ID" value="MBM9624816.1"/>
    <property type="molecule type" value="Genomic_DNA"/>
</dbReference>
<dbReference type="InterPro" id="IPR057170">
    <property type="entry name" value="DUF7848"/>
</dbReference>
<dbReference type="Pfam" id="PF25232">
    <property type="entry name" value="DUF7848"/>
    <property type="match status" value="1"/>
</dbReference>
<proteinExistence type="predicted"/>
<sequence>MTRSILRHAAWHLGADTTPGIPQDPQCAVQCGTCGERTEVPAASREAAEDWALEHTGKHPTHQTYRAARVTYWRVSPTGANPYAKKEEADARKAG</sequence>
<dbReference type="RefSeq" id="WP_205378998.1">
    <property type="nucleotide sequence ID" value="NZ_JAFEJA010000004.1"/>
</dbReference>
<accession>A0ABS2V4P5</accession>
<keyword evidence="3" id="KW-1185">Reference proteome</keyword>
<feature type="domain" description="DUF7848" evidence="1">
    <location>
        <begin position="1"/>
        <end position="78"/>
    </location>
</feature>
<reference evidence="2 3" key="1">
    <citation type="journal article" date="2016" name="Arch. Microbiol.">
        <title>Streptomyces zhihengii sp. nov., isolated from rhizospheric soil of Psammosilene tunicoides.</title>
        <authorList>
            <person name="Huang M.J."/>
            <person name="Fei J.J."/>
            <person name="Salam N."/>
            <person name="Kim C.J."/>
            <person name="Hozzein W.N."/>
            <person name="Xiao M."/>
            <person name="Huang H.Q."/>
            <person name="Li W.J."/>
        </authorList>
    </citation>
    <scope>NUCLEOTIDE SEQUENCE [LARGE SCALE GENOMIC DNA]</scope>
    <source>
        <strain evidence="2 3">YIM T102</strain>
    </source>
</reference>
<protein>
    <recommendedName>
        <fullName evidence="1">DUF7848 domain-containing protein</fullName>
    </recommendedName>
</protein>
<gene>
    <name evidence="2" type="ORF">JE024_40570</name>
</gene>
<geneLocation type="plasmid" evidence="2">
    <name>unnamed2</name>
</geneLocation>
<keyword evidence="2" id="KW-0614">Plasmid</keyword>
<name>A0ABS2V4P5_9ACTN</name>
<evidence type="ECO:0000259" key="1">
    <source>
        <dbReference type="Pfam" id="PF25232"/>
    </source>
</evidence>